<keyword evidence="3" id="KW-1185">Reference proteome</keyword>
<reference evidence="2 3" key="1">
    <citation type="submission" date="2019-05" db="EMBL/GenBank/DDBJ databases">
        <title>Another draft genome of Portunus trituberculatus and its Hox gene families provides insights of decapod evolution.</title>
        <authorList>
            <person name="Jeong J.-H."/>
            <person name="Song I."/>
            <person name="Kim S."/>
            <person name="Choi T."/>
            <person name="Kim D."/>
            <person name="Ryu S."/>
            <person name="Kim W."/>
        </authorList>
    </citation>
    <scope>NUCLEOTIDE SEQUENCE [LARGE SCALE GENOMIC DNA]</scope>
    <source>
        <tissue evidence="2">Muscle</tissue>
    </source>
</reference>
<evidence type="ECO:0000313" key="2">
    <source>
        <dbReference type="EMBL" id="MPC19694.1"/>
    </source>
</evidence>
<dbReference type="EMBL" id="VSRR010000794">
    <property type="protein sequence ID" value="MPC19694.1"/>
    <property type="molecule type" value="Genomic_DNA"/>
</dbReference>
<dbReference type="AlphaFoldDB" id="A0A5B7DEL7"/>
<accession>A0A5B7DEL7</accession>
<comment type="caution">
    <text evidence="2">The sequence shown here is derived from an EMBL/GenBank/DDBJ whole genome shotgun (WGS) entry which is preliminary data.</text>
</comment>
<proteinExistence type="predicted"/>
<dbReference type="Proteomes" id="UP000324222">
    <property type="component" value="Unassembled WGS sequence"/>
</dbReference>
<organism evidence="2 3">
    <name type="scientific">Portunus trituberculatus</name>
    <name type="common">Swimming crab</name>
    <name type="synonym">Neptunus trituberculatus</name>
    <dbReference type="NCBI Taxonomy" id="210409"/>
    <lineage>
        <taxon>Eukaryota</taxon>
        <taxon>Metazoa</taxon>
        <taxon>Ecdysozoa</taxon>
        <taxon>Arthropoda</taxon>
        <taxon>Crustacea</taxon>
        <taxon>Multicrustacea</taxon>
        <taxon>Malacostraca</taxon>
        <taxon>Eumalacostraca</taxon>
        <taxon>Eucarida</taxon>
        <taxon>Decapoda</taxon>
        <taxon>Pleocyemata</taxon>
        <taxon>Brachyura</taxon>
        <taxon>Eubrachyura</taxon>
        <taxon>Portunoidea</taxon>
        <taxon>Portunidae</taxon>
        <taxon>Portuninae</taxon>
        <taxon>Portunus</taxon>
    </lineage>
</organism>
<protein>
    <submittedName>
        <fullName evidence="2">Uncharacterized protein</fullName>
    </submittedName>
</protein>
<evidence type="ECO:0000313" key="3">
    <source>
        <dbReference type="Proteomes" id="UP000324222"/>
    </source>
</evidence>
<feature type="region of interest" description="Disordered" evidence="1">
    <location>
        <begin position="1"/>
        <end position="22"/>
    </location>
</feature>
<evidence type="ECO:0000256" key="1">
    <source>
        <dbReference type="SAM" id="MobiDB-lite"/>
    </source>
</evidence>
<sequence length="53" mass="6412">MKTKANPQHNTHHTRYTTRLTSQHEHFGDSEYINPFSTMTHFHINPFFHYLVI</sequence>
<gene>
    <name evidence="2" type="ORF">E2C01_012619</name>
</gene>
<name>A0A5B7DEL7_PORTR</name>